<organism evidence="1 2">
    <name type="scientific">Desulfofundulus thermobenzoicus</name>
    <dbReference type="NCBI Taxonomy" id="29376"/>
    <lineage>
        <taxon>Bacteria</taxon>
        <taxon>Bacillati</taxon>
        <taxon>Bacillota</taxon>
        <taxon>Clostridia</taxon>
        <taxon>Eubacteriales</taxon>
        <taxon>Peptococcaceae</taxon>
        <taxon>Desulfofundulus</taxon>
    </lineage>
</organism>
<dbReference type="OrthoDB" id="425607at2"/>
<sequence>MLNTFRRGDKNLSLPLPRLVFQGLYEKWQHFCPEGPLKEDLLDFIEQHLFPARYQLVTDLIDYGKKCPCPGIARRLPHPVFAKNFPGW</sequence>
<accession>A0A6N7IV70</accession>
<dbReference type="Gene3D" id="3.30.70.1900">
    <property type="match status" value="1"/>
</dbReference>
<protein>
    <submittedName>
        <fullName evidence="1">Uncharacterized protein</fullName>
    </submittedName>
</protein>
<evidence type="ECO:0000313" key="1">
    <source>
        <dbReference type="EMBL" id="MQL53028.1"/>
    </source>
</evidence>
<dbReference type="AlphaFoldDB" id="A0A6N7IV70"/>
<comment type="caution">
    <text evidence="1">The sequence shown here is derived from an EMBL/GenBank/DDBJ whole genome shotgun (WGS) entry which is preliminary data.</text>
</comment>
<reference evidence="1 2" key="1">
    <citation type="submission" date="2019-10" db="EMBL/GenBank/DDBJ databases">
        <title>Comparative genomics of sulfur disproportionating microorganisms.</title>
        <authorList>
            <person name="Ward L.M."/>
            <person name="Bertran E."/>
            <person name="Johnston D."/>
        </authorList>
    </citation>
    <scope>NUCLEOTIDE SEQUENCE [LARGE SCALE GENOMIC DNA]</scope>
    <source>
        <strain evidence="1 2">DSM 14055</strain>
    </source>
</reference>
<proteinExistence type="predicted"/>
<name>A0A6N7IV70_9FIRM</name>
<dbReference type="Proteomes" id="UP000441717">
    <property type="component" value="Unassembled WGS sequence"/>
</dbReference>
<keyword evidence="2" id="KW-1185">Reference proteome</keyword>
<dbReference type="EMBL" id="WHYR01000036">
    <property type="protein sequence ID" value="MQL53028.1"/>
    <property type="molecule type" value="Genomic_DNA"/>
</dbReference>
<gene>
    <name evidence="1" type="ORF">GFC01_12340</name>
</gene>
<evidence type="ECO:0000313" key="2">
    <source>
        <dbReference type="Proteomes" id="UP000441717"/>
    </source>
</evidence>